<accession>A0A0B6XSN3</accession>
<reference evidence="2" key="1">
    <citation type="submission" date="2014-12" db="EMBL/GenBank/DDBJ databases">
        <title>Insight into the proteome of Arion vulgaris.</title>
        <authorList>
            <person name="Aradska J."/>
            <person name="Bulat T."/>
            <person name="Smidak R."/>
            <person name="Sarate P."/>
            <person name="Gangsoo J."/>
            <person name="Sialana F."/>
            <person name="Bilban M."/>
            <person name="Lubec G."/>
        </authorList>
    </citation>
    <scope>NUCLEOTIDE SEQUENCE</scope>
    <source>
        <tissue evidence="2">Skin</tissue>
    </source>
</reference>
<protein>
    <submittedName>
        <fullName evidence="2">Uncharacterized protein</fullName>
    </submittedName>
</protein>
<gene>
    <name evidence="2" type="primary">ORF365</name>
</gene>
<dbReference type="AlphaFoldDB" id="A0A0B6XSN3"/>
<proteinExistence type="predicted"/>
<feature type="region of interest" description="Disordered" evidence="1">
    <location>
        <begin position="46"/>
        <end position="87"/>
    </location>
</feature>
<dbReference type="EMBL" id="HACG01000152">
    <property type="protein sequence ID" value="CEK47017.1"/>
    <property type="molecule type" value="Transcribed_RNA"/>
</dbReference>
<feature type="non-terminal residue" evidence="2">
    <location>
        <position position="1"/>
    </location>
</feature>
<feature type="non-terminal residue" evidence="2">
    <location>
        <position position="87"/>
    </location>
</feature>
<name>A0A0B6XSN3_9EUPU</name>
<sequence length="87" mass="9384">VNVVKAETSTNNIKKEIKSKLHLLPPPHKIDFSKVKSKLNVPTATSAIKAAPKREQSPNAAKLKNIGKSSRPSLVGCSQKLDLKESA</sequence>
<evidence type="ECO:0000256" key="1">
    <source>
        <dbReference type="SAM" id="MobiDB-lite"/>
    </source>
</evidence>
<organism evidence="2">
    <name type="scientific">Arion vulgaris</name>
    <dbReference type="NCBI Taxonomy" id="1028688"/>
    <lineage>
        <taxon>Eukaryota</taxon>
        <taxon>Metazoa</taxon>
        <taxon>Spiralia</taxon>
        <taxon>Lophotrochozoa</taxon>
        <taxon>Mollusca</taxon>
        <taxon>Gastropoda</taxon>
        <taxon>Heterobranchia</taxon>
        <taxon>Euthyneura</taxon>
        <taxon>Panpulmonata</taxon>
        <taxon>Eupulmonata</taxon>
        <taxon>Stylommatophora</taxon>
        <taxon>Helicina</taxon>
        <taxon>Arionoidea</taxon>
        <taxon>Arionidae</taxon>
        <taxon>Arion</taxon>
    </lineage>
</organism>
<evidence type="ECO:0000313" key="2">
    <source>
        <dbReference type="EMBL" id="CEK47017.1"/>
    </source>
</evidence>